<dbReference type="EMBL" id="JAVLSF010000031">
    <property type="protein sequence ID" value="MDR9776924.1"/>
    <property type="molecule type" value="Genomic_DNA"/>
</dbReference>
<dbReference type="AlphaFoldDB" id="A0AAJ2LQM2"/>
<dbReference type="Pfam" id="PF03692">
    <property type="entry name" value="CxxCxxCC"/>
    <property type="match status" value="1"/>
</dbReference>
<reference evidence="1" key="1">
    <citation type="submission" date="2023-04" db="EMBL/GenBank/DDBJ databases">
        <title>Genomic characterization of faba bean (Vicia faba) microsymbionts in Mexican soils.</title>
        <authorList>
            <person name="Rivera Orduna F.N."/>
            <person name="Guevara-Luna J."/>
            <person name="Yan J."/>
            <person name="Arroyo-Herrera I."/>
            <person name="Li Y."/>
            <person name="Vasquez-Murrieta M.S."/>
            <person name="Wang E.T."/>
        </authorList>
    </citation>
    <scope>NUCLEOTIDE SEQUENCE</scope>
    <source>
        <strain evidence="1">CH26</strain>
    </source>
</reference>
<sequence length="98" mass="10451">MTFAIDVDCEACGACCSFSPTWPRFSTETEAEIDALPARFVSDDQRGMRCHGARCSALAGRVGSSTSCLIYDLRLDVCRACVPGDGACLEARSSFGLD</sequence>
<proteinExistence type="predicted"/>
<dbReference type="RefSeq" id="WP_310856059.1">
    <property type="nucleotide sequence ID" value="NZ_JAVLSD010000009.1"/>
</dbReference>
<protein>
    <submittedName>
        <fullName evidence="1">YkgJ family cysteine cluster protein</fullName>
    </submittedName>
</protein>
<evidence type="ECO:0000313" key="1">
    <source>
        <dbReference type="EMBL" id="MDR9776924.1"/>
    </source>
</evidence>
<gene>
    <name evidence="1" type="ORF">RJJ65_30585</name>
</gene>
<organism evidence="1 2">
    <name type="scientific">Rhizobium hidalgonense</name>
    <dbReference type="NCBI Taxonomy" id="1538159"/>
    <lineage>
        <taxon>Bacteria</taxon>
        <taxon>Pseudomonadati</taxon>
        <taxon>Pseudomonadota</taxon>
        <taxon>Alphaproteobacteria</taxon>
        <taxon>Hyphomicrobiales</taxon>
        <taxon>Rhizobiaceae</taxon>
        <taxon>Rhizobium/Agrobacterium group</taxon>
        <taxon>Rhizobium</taxon>
    </lineage>
</organism>
<dbReference type="InterPro" id="IPR005358">
    <property type="entry name" value="Puta_zinc/iron-chelating_dom"/>
</dbReference>
<accession>A0AAJ2LQM2</accession>
<evidence type="ECO:0000313" key="2">
    <source>
        <dbReference type="Proteomes" id="UP001268610"/>
    </source>
</evidence>
<name>A0AAJ2LQM2_9HYPH</name>
<dbReference type="Proteomes" id="UP001268610">
    <property type="component" value="Unassembled WGS sequence"/>
</dbReference>
<comment type="caution">
    <text evidence="1">The sequence shown here is derived from an EMBL/GenBank/DDBJ whole genome shotgun (WGS) entry which is preliminary data.</text>
</comment>